<organism evidence="7 8">
    <name type="scientific">Desulforapulum autotrophicum (strain ATCC 43914 / DSM 3382 / VKM B-1955 / HRM2)</name>
    <name type="common">Desulfobacterium autotrophicum</name>
    <dbReference type="NCBI Taxonomy" id="177437"/>
    <lineage>
        <taxon>Bacteria</taxon>
        <taxon>Pseudomonadati</taxon>
        <taxon>Thermodesulfobacteriota</taxon>
        <taxon>Desulfobacteria</taxon>
        <taxon>Desulfobacterales</taxon>
        <taxon>Desulfobacteraceae</taxon>
        <taxon>Desulforapulum</taxon>
    </lineage>
</organism>
<dbReference type="Gene3D" id="1.20.1330.10">
    <property type="entry name" value="f41 fragment of flagellin, N-terminal domain"/>
    <property type="match status" value="2"/>
</dbReference>
<dbReference type="PANTHER" id="PTHR42792:SF2">
    <property type="entry name" value="FLAGELLIN"/>
    <property type="match status" value="1"/>
</dbReference>
<dbReference type="Pfam" id="PF07196">
    <property type="entry name" value="Flagellin_IN"/>
    <property type="match status" value="1"/>
</dbReference>
<evidence type="ECO:0000313" key="8">
    <source>
        <dbReference type="Proteomes" id="UP000000442"/>
    </source>
</evidence>
<feature type="domain" description="Flagellin N-terminal" evidence="5">
    <location>
        <begin position="5"/>
        <end position="143"/>
    </location>
</feature>
<dbReference type="STRING" id="177437.HRM2_36880"/>
<dbReference type="SUPFAM" id="SSF51161">
    <property type="entry name" value="Trimeric LpxA-like enzymes"/>
    <property type="match status" value="1"/>
</dbReference>
<dbReference type="RefSeq" id="WP_015905492.1">
    <property type="nucleotide sequence ID" value="NC_012108.1"/>
</dbReference>
<reference evidence="7 8" key="1">
    <citation type="journal article" date="2009" name="Environ. Microbiol.">
        <title>Genome sequence of Desulfobacterium autotrophicum HRM2, a marine sulfate reducer oxidizing organic carbon completely to carbon dioxide.</title>
        <authorList>
            <person name="Strittmatter A.W."/>
            <person name="Liesegang H."/>
            <person name="Rabus R."/>
            <person name="Decker I."/>
            <person name="Amann J."/>
            <person name="Andres S."/>
            <person name="Henne A."/>
            <person name="Fricke W.F."/>
            <person name="Martinez-Arias R."/>
            <person name="Bartels D."/>
            <person name="Goesmann A."/>
            <person name="Krause L."/>
            <person name="Puehler A."/>
            <person name="Klenk H.P."/>
            <person name="Richter M."/>
            <person name="Schuler M."/>
            <person name="Gloeckner F.O."/>
            <person name="Meyerdierks A."/>
            <person name="Gottschalk G."/>
            <person name="Amann R."/>
        </authorList>
    </citation>
    <scope>NUCLEOTIDE SEQUENCE [LARGE SCALE GENOMIC DNA]</scope>
    <source>
        <strain evidence="8">ATCC 43914 / DSM 3382 / HRM2</strain>
    </source>
</reference>
<dbReference type="eggNOG" id="COG1344">
    <property type="taxonomic scope" value="Bacteria"/>
</dbReference>
<dbReference type="InterPro" id="IPR001029">
    <property type="entry name" value="Flagellin_N"/>
</dbReference>
<dbReference type="SUPFAM" id="SSF64518">
    <property type="entry name" value="Phase 1 flagellin"/>
    <property type="match status" value="1"/>
</dbReference>
<protein>
    <recommendedName>
        <fullName evidence="4">Flagellin</fullName>
    </recommendedName>
</protein>
<comment type="similarity">
    <text evidence="1 4">Belongs to the bacterial flagellin family.</text>
</comment>
<dbReference type="PRINTS" id="PR00207">
    <property type="entry name" value="FLAGELLIN"/>
</dbReference>
<name>C0QA28_DESAH</name>
<dbReference type="InterPro" id="IPR046358">
    <property type="entry name" value="Flagellin_C"/>
</dbReference>
<keyword evidence="7" id="KW-0282">Flagellum</keyword>
<comment type="subcellular location">
    <subcellularLocation>
        <location evidence="4">Secreted</location>
    </subcellularLocation>
    <subcellularLocation>
        <location evidence="4">Bacterial flagellum</location>
    </subcellularLocation>
</comment>
<dbReference type="GO" id="GO:0005198">
    <property type="term" value="F:structural molecule activity"/>
    <property type="evidence" value="ECO:0007669"/>
    <property type="project" value="UniProtKB-UniRule"/>
</dbReference>
<keyword evidence="3 4" id="KW-0975">Bacterial flagellum</keyword>
<accession>C0QA28</accession>
<dbReference type="InterPro" id="IPR001492">
    <property type="entry name" value="Flagellin"/>
</dbReference>
<evidence type="ECO:0000259" key="5">
    <source>
        <dbReference type="Pfam" id="PF00669"/>
    </source>
</evidence>
<dbReference type="PANTHER" id="PTHR42792">
    <property type="entry name" value="FLAGELLIN"/>
    <property type="match status" value="1"/>
</dbReference>
<evidence type="ECO:0000313" key="7">
    <source>
        <dbReference type="EMBL" id="ACN16746.1"/>
    </source>
</evidence>
<dbReference type="Gene3D" id="3.30.70.2120">
    <property type="match status" value="1"/>
</dbReference>
<dbReference type="InterPro" id="IPR042187">
    <property type="entry name" value="Flagellin_C_sub2"/>
</dbReference>
<keyword evidence="7" id="KW-0966">Cell projection</keyword>
<dbReference type="Pfam" id="PF00669">
    <property type="entry name" value="Flagellin_N"/>
    <property type="match status" value="1"/>
</dbReference>
<evidence type="ECO:0000256" key="4">
    <source>
        <dbReference type="RuleBase" id="RU362073"/>
    </source>
</evidence>
<dbReference type="Proteomes" id="UP000000442">
    <property type="component" value="Chromosome"/>
</dbReference>
<dbReference type="AlphaFoldDB" id="C0QA28"/>
<dbReference type="GO" id="GO:0005576">
    <property type="term" value="C:extracellular region"/>
    <property type="evidence" value="ECO:0007669"/>
    <property type="project" value="UniProtKB-SubCell"/>
</dbReference>
<keyword evidence="7" id="KW-0969">Cilium</keyword>
<dbReference type="KEGG" id="dat:HRM2_36880"/>
<gene>
    <name evidence="7" type="ordered locus">HRM2_36880</name>
</gene>
<proteinExistence type="inferred from homology"/>
<dbReference type="InterPro" id="IPR010810">
    <property type="entry name" value="Flagellin_hook_IN_motif"/>
</dbReference>
<dbReference type="OrthoDB" id="9796789at2"/>
<evidence type="ECO:0000256" key="1">
    <source>
        <dbReference type="ARBA" id="ARBA00005709"/>
    </source>
</evidence>
<dbReference type="Gene3D" id="2.160.10.10">
    <property type="entry name" value="Hexapeptide repeat proteins"/>
    <property type="match status" value="1"/>
</dbReference>
<sequence length="792" mass="80497">MALTINTNISALSAHMNMKKTDSALSASLGRLSTGLRINKAADDASGMAIADSLKSQGLGLGQAIRNANDGINIVQTADGALDEAINIVNTIKTKSIQAAQDGQTFESRKIIQNDIDKLLEEVDLLASSTSFNGKKLLSGEFTNKSFQVGASTRETVGISIGSAETTKTGHVTTADLSVNDSGTLALNIHSNEQDKDFLLQAVDMQYNNSAENGIGALAKVINTQSDATGISAQAVVQSTSNGSIQAGEIGDDFKINGIDMGSISVSTNDSDGKLAAAINQKSDQTGVSAAVSQGILTLNSADGRAIKVDGDLGAVMGKDASNMSTFGELKITQSGSNSLSITDSDSGALTNAEFKLNDDLNNTSKMVVAKGSTLIDGSTLATGTKIGFDITTKSGETTEVDSTLKAGSKIKDGSTIAAGTTFGGTINILSGETLTEDSLLAKGSTLKSGTKLAAGTVLSTNITTSGGVISAGSTLSSESELVGDVTLLGDMTAKTGSILDAGSSMAKGSTLSNDIMTSGTSTLTQDMVLKKDSTLISGSTLKAGSTLGTTFEGTAITSGNFTQDMELANGSTLITASELAVGSTIGGDLDIDGETELLGDTTMAAGSIIASGSTIAKGTYLTNDITTSTGGTVKAGSTLEQDIATKGTNTLFNEMTVAKGTKLADTSVIANAGGGTASDISIEDSEVTRLSDIDVTSQEGAQIAIAVADSALKDYDKIRSDLGSTQNQLTSTISNISVTQINVNAAESSIRDVDFAAESQTFSKLQILAQSGAYAMAQANSSSQTVMSLLQ</sequence>
<dbReference type="Pfam" id="PF00700">
    <property type="entry name" value="Flagellin_C"/>
    <property type="match status" value="1"/>
</dbReference>
<dbReference type="HOGENOM" id="CLU_011142_7_1_7"/>
<evidence type="ECO:0000256" key="3">
    <source>
        <dbReference type="ARBA" id="ARBA00023143"/>
    </source>
</evidence>
<dbReference type="Gene3D" id="6.10.10.10">
    <property type="entry name" value="Flagellar export chaperone, C-terminal domain"/>
    <property type="match status" value="1"/>
</dbReference>
<feature type="domain" description="Flagellin C-terminal" evidence="6">
    <location>
        <begin position="707"/>
        <end position="791"/>
    </location>
</feature>
<dbReference type="GO" id="GO:0009288">
    <property type="term" value="C:bacterial-type flagellum"/>
    <property type="evidence" value="ECO:0007669"/>
    <property type="project" value="UniProtKB-SubCell"/>
</dbReference>
<keyword evidence="2 4" id="KW-0964">Secreted</keyword>
<dbReference type="EMBL" id="CP001087">
    <property type="protein sequence ID" value="ACN16746.1"/>
    <property type="molecule type" value="Genomic_DNA"/>
</dbReference>
<evidence type="ECO:0000256" key="2">
    <source>
        <dbReference type="ARBA" id="ARBA00022525"/>
    </source>
</evidence>
<dbReference type="InterPro" id="IPR011004">
    <property type="entry name" value="Trimer_LpxA-like_sf"/>
</dbReference>
<evidence type="ECO:0000259" key="6">
    <source>
        <dbReference type="Pfam" id="PF00700"/>
    </source>
</evidence>
<comment type="function">
    <text evidence="4">Flagellin is the subunit protein which polymerizes to form the filaments of bacterial flagella.</text>
</comment>
<keyword evidence="8" id="KW-1185">Reference proteome</keyword>